<evidence type="ECO:0000313" key="5">
    <source>
        <dbReference type="Proteomes" id="UP000030071"/>
    </source>
</evidence>
<accession>F9SZX7</accession>
<evidence type="ECO:0000256" key="1">
    <source>
        <dbReference type="SAM" id="Coils"/>
    </source>
</evidence>
<dbReference type="Proteomes" id="UP000003836">
    <property type="component" value="Unassembled WGS sequence"/>
</dbReference>
<organism evidence="2 5">
    <name type="scientific">Vibrio tubiashii ATCC 19109</name>
    <dbReference type="NCBI Taxonomy" id="1051646"/>
    <lineage>
        <taxon>Bacteria</taxon>
        <taxon>Pseudomonadati</taxon>
        <taxon>Pseudomonadota</taxon>
        <taxon>Gammaproteobacteria</taxon>
        <taxon>Vibrionales</taxon>
        <taxon>Vibrionaceae</taxon>
        <taxon>Vibrio</taxon>
        <taxon>Vibrio oreintalis group</taxon>
    </lineage>
</organism>
<dbReference type="KEGG" id="vtu:IX91_19560"/>
<dbReference type="eggNOG" id="ENOG5031PN0">
    <property type="taxonomic scope" value="Bacteria"/>
</dbReference>
<protein>
    <submittedName>
        <fullName evidence="2">Uncharacterized protein</fullName>
    </submittedName>
</protein>
<name>F9SZX7_9VIBR</name>
<dbReference type="STRING" id="1051646.IX91_19560"/>
<proteinExistence type="predicted"/>
<feature type="coiled-coil region" evidence="1">
    <location>
        <begin position="55"/>
        <end position="82"/>
    </location>
</feature>
<dbReference type="PATRIC" id="fig|1051646.9.peg.3831"/>
<dbReference type="GeneID" id="23446926"/>
<dbReference type="RefSeq" id="WP_004742722.1">
    <property type="nucleotide sequence ID" value="NZ_AFWI01000002.1"/>
</dbReference>
<gene>
    <name evidence="2" type="ORF">IX91_19560</name>
    <name evidence="3" type="ORF">VITU9109_18915</name>
</gene>
<dbReference type="AlphaFoldDB" id="F9SZX7"/>
<evidence type="ECO:0000313" key="3">
    <source>
        <dbReference type="EMBL" id="EGU59055.1"/>
    </source>
</evidence>
<reference evidence="2 5" key="3">
    <citation type="submission" date="2014-08" db="EMBL/GenBank/DDBJ databases">
        <title>First Complete Genome Sequence of the Shellfish Pathogen Vibrio tubiashii.</title>
        <authorList>
            <person name="Richards G.P."/>
            <person name="Needleman D.S."/>
            <person name="Watson M.A."/>
            <person name="Bono J.L."/>
        </authorList>
    </citation>
    <scope>NUCLEOTIDE SEQUENCE [LARGE SCALE GENOMIC DNA]</scope>
    <source>
        <strain evidence="2 5">ATCC 19109</strain>
    </source>
</reference>
<dbReference type="HOGENOM" id="CLU_2541689_0_0_6"/>
<dbReference type="Proteomes" id="UP000030071">
    <property type="component" value="Chromosome 2"/>
</dbReference>
<reference evidence="3" key="1">
    <citation type="submission" date="2011-08" db="EMBL/GenBank/DDBJ databases">
        <authorList>
            <person name="Hoffman M."/>
            <person name="Strain E.A."/>
            <person name="Brown E."/>
            <person name="Allard M.W."/>
        </authorList>
    </citation>
    <scope>NUCLEOTIDE SEQUENCE</scope>
    <source>
        <strain evidence="3">ATCC 19109</strain>
    </source>
</reference>
<keyword evidence="4" id="KW-1185">Reference proteome</keyword>
<keyword evidence="1" id="KW-0175">Coiled coil</keyword>
<dbReference type="EMBL" id="CP009355">
    <property type="protein sequence ID" value="AIW16292.1"/>
    <property type="molecule type" value="Genomic_DNA"/>
</dbReference>
<dbReference type="EMBL" id="AFWI01000002">
    <property type="protein sequence ID" value="EGU59055.1"/>
    <property type="molecule type" value="Genomic_DNA"/>
</dbReference>
<sequence length="83" mass="9351">MTLRTQFTQIISGIKSSRQELEDASPDWSSVSAFKLAGVVKDYAIKNFEAAKSIFESKVTALENLQQQIDELRDQVEQTQGEK</sequence>
<evidence type="ECO:0000313" key="4">
    <source>
        <dbReference type="Proteomes" id="UP000003836"/>
    </source>
</evidence>
<evidence type="ECO:0000313" key="2">
    <source>
        <dbReference type="EMBL" id="AIW16292.1"/>
    </source>
</evidence>
<reference evidence="3 4" key="2">
    <citation type="journal article" date="2012" name="Int. J. Syst. Evol. Microbiol.">
        <title>Vibrio caribbeanicus sp. nov., isolated from the marine sponge Scleritoderma cyanea.</title>
        <authorList>
            <person name="Hoffmann M."/>
            <person name="Monday S.R."/>
            <person name="Allard M.W."/>
            <person name="Strain E.A."/>
            <person name="Whittaker P."/>
            <person name="Naum M."/>
            <person name="McCarthy P.J."/>
            <person name="Lopez J.V."/>
            <person name="Fischer M."/>
            <person name="Brown E.W."/>
        </authorList>
    </citation>
    <scope>NUCLEOTIDE SEQUENCE [LARGE SCALE GENOMIC DNA]</scope>
    <source>
        <strain evidence="3 4">ATCC 19109</strain>
    </source>
</reference>